<dbReference type="EMBL" id="JADCKB010000050">
    <property type="protein sequence ID" value="MBE5041267.1"/>
    <property type="molecule type" value="Genomic_DNA"/>
</dbReference>
<comment type="caution">
    <text evidence="5">The sequence shown here is derived from an EMBL/GenBank/DDBJ whole genome shotgun (WGS) entry which is preliminary data.</text>
</comment>
<evidence type="ECO:0000313" key="5">
    <source>
        <dbReference type="EMBL" id="MBE5041267.1"/>
    </source>
</evidence>
<evidence type="ECO:0000256" key="2">
    <source>
        <dbReference type="ARBA" id="ARBA00022801"/>
    </source>
</evidence>
<evidence type="ECO:0000256" key="3">
    <source>
        <dbReference type="ARBA" id="ARBA00022840"/>
    </source>
</evidence>
<keyword evidence="1" id="KW-0547">Nucleotide-binding</keyword>
<dbReference type="Proteomes" id="UP000806542">
    <property type="component" value="Unassembled WGS sequence"/>
</dbReference>
<dbReference type="InterPro" id="IPR027417">
    <property type="entry name" value="P-loop_NTPase"/>
</dbReference>
<dbReference type="InterPro" id="IPR014818">
    <property type="entry name" value="Phage/plasmid_primase_P4_C"/>
</dbReference>
<dbReference type="SUPFAM" id="SSF52540">
    <property type="entry name" value="P-loop containing nucleoside triphosphate hydrolases"/>
    <property type="match status" value="1"/>
</dbReference>
<organism evidence="5 6">
    <name type="scientific">Ructibacterium gallinarum</name>
    <dbReference type="NCBI Taxonomy" id="2779355"/>
    <lineage>
        <taxon>Bacteria</taxon>
        <taxon>Bacillati</taxon>
        <taxon>Bacillota</taxon>
        <taxon>Clostridia</taxon>
        <taxon>Eubacteriales</taxon>
        <taxon>Oscillospiraceae</taxon>
        <taxon>Ructibacterium</taxon>
    </lineage>
</organism>
<reference evidence="5" key="1">
    <citation type="submission" date="2020-10" db="EMBL/GenBank/DDBJ databases">
        <title>ChiBAC.</title>
        <authorList>
            <person name="Zenner C."/>
            <person name="Hitch T.C.A."/>
            <person name="Clavel T."/>
        </authorList>
    </citation>
    <scope>NUCLEOTIDE SEQUENCE</scope>
    <source>
        <strain evidence="5">DSM 107454</strain>
    </source>
</reference>
<dbReference type="GO" id="GO:0005524">
    <property type="term" value="F:ATP binding"/>
    <property type="evidence" value="ECO:0007669"/>
    <property type="project" value="UniProtKB-KW"/>
</dbReference>
<name>A0A9D5M815_9FIRM</name>
<evidence type="ECO:0000256" key="1">
    <source>
        <dbReference type="ARBA" id="ARBA00022741"/>
    </source>
</evidence>
<keyword evidence="2" id="KW-0378">Hydrolase</keyword>
<dbReference type="Gene3D" id="3.40.50.300">
    <property type="entry name" value="P-loop containing nucleotide triphosphate hydrolases"/>
    <property type="match status" value="1"/>
</dbReference>
<dbReference type="InterPro" id="IPR014015">
    <property type="entry name" value="Helicase_SF3_DNA-vir"/>
</dbReference>
<evidence type="ECO:0000259" key="4">
    <source>
        <dbReference type="PROSITE" id="PS51206"/>
    </source>
</evidence>
<dbReference type="PANTHER" id="PTHR35372:SF2">
    <property type="entry name" value="SF3 HELICASE DOMAIN-CONTAINING PROTEIN"/>
    <property type="match status" value="1"/>
</dbReference>
<accession>A0A9D5M815</accession>
<sequence length="444" mass="51665">MEKFSKSEHYTIPNEWLYEDTDGLHVSEPRLTKHFFTEHHYVRIGNTELLRFDGKRYVNTSTNDCKCEIKQHIPLEIRMKKHMDAVYNELITEPLVPFSSFNADESIINMEDGVLHLDTMTKTPHSHEIYSTILIPCRYSAGMTFDDCPKFRDYLHELVNGDEELKTLIMEYMGVIVSNVYGYRYKKMLMLHGKGNTGKSVLRELIIRIIGEENNQSINIEQLNSDFGAAQVKDKRLSGAGDMTVKSLGQIEIIKSLTGSDNLNGNRKHKDAISFQYRGLLMFCCNELPRFDGDKGVHVYERFLIIPCNNVVEKSRRNSQLVDELYEERDAIVSIAIDTMRKTIERGYKFTEGKVILEQRKKYEILNNSLYGFIEQCCILNEGVTRRSEFNYEYGKWCKDNKLYVEPKNQIGKILREKFQIEARKIHGGIMCYDLKINYEKAGQ</sequence>
<protein>
    <recommendedName>
        <fullName evidence="4">SF3 helicase domain-containing protein</fullName>
    </recommendedName>
</protein>
<dbReference type="GO" id="GO:0016787">
    <property type="term" value="F:hydrolase activity"/>
    <property type="evidence" value="ECO:0007669"/>
    <property type="project" value="UniProtKB-KW"/>
</dbReference>
<dbReference type="PANTHER" id="PTHR35372">
    <property type="entry name" value="ATP BINDING PROTEIN-RELATED"/>
    <property type="match status" value="1"/>
</dbReference>
<feature type="domain" description="SF3 helicase" evidence="4">
    <location>
        <begin position="164"/>
        <end position="321"/>
    </location>
</feature>
<dbReference type="PROSITE" id="PS51206">
    <property type="entry name" value="SF3_HELICASE_1"/>
    <property type="match status" value="1"/>
</dbReference>
<dbReference type="InterPro" id="IPR045455">
    <property type="entry name" value="NrS-1_pol-like_helicase"/>
</dbReference>
<dbReference type="Pfam" id="PF19263">
    <property type="entry name" value="DUF5906"/>
    <property type="match status" value="1"/>
</dbReference>
<dbReference type="InterPro" id="IPR006500">
    <property type="entry name" value="Helicase_put_C_phage/plasmid"/>
</dbReference>
<dbReference type="RefSeq" id="WP_226393797.1">
    <property type="nucleotide sequence ID" value="NZ_JADCKB010000050.1"/>
</dbReference>
<proteinExistence type="predicted"/>
<keyword evidence="3" id="KW-0067">ATP-binding</keyword>
<dbReference type="NCBIfam" id="TIGR01613">
    <property type="entry name" value="primase_Cterm"/>
    <property type="match status" value="1"/>
</dbReference>
<keyword evidence="6" id="KW-1185">Reference proteome</keyword>
<dbReference type="Pfam" id="PF08706">
    <property type="entry name" value="D5_N"/>
    <property type="match status" value="1"/>
</dbReference>
<evidence type="ECO:0000313" key="6">
    <source>
        <dbReference type="Proteomes" id="UP000806542"/>
    </source>
</evidence>
<dbReference type="AlphaFoldDB" id="A0A9D5M815"/>
<dbReference type="InterPro" id="IPR051620">
    <property type="entry name" value="ORF904-like_C"/>
</dbReference>
<gene>
    <name evidence="5" type="ORF">INF28_12475</name>
</gene>